<feature type="signal peptide" evidence="5">
    <location>
        <begin position="1"/>
        <end position="16"/>
    </location>
</feature>
<gene>
    <name evidence="7" type="ORF">DYB32_007204</name>
</gene>
<dbReference type="AlphaFoldDB" id="A0A418AP38"/>
<protein>
    <recommendedName>
        <fullName evidence="6">Peptidase S1 domain-containing protein</fullName>
    </recommendedName>
</protein>
<dbReference type="InterPro" id="IPR002937">
    <property type="entry name" value="Amino_oxidase"/>
</dbReference>
<evidence type="ECO:0000256" key="4">
    <source>
        <dbReference type="ARBA" id="ARBA00023180"/>
    </source>
</evidence>
<keyword evidence="4" id="KW-0325">Glycoprotein</keyword>
<dbReference type="Proteomes" id="UP000285060">
    <property type="component" value="Unassembled WGS sequence"/>
</dbReference>
<dbReference type="InterPro" id="IPR001254">
    <property type="entry name" value="Trypsin_dom"/>
</dbReference>
<dbReference type="PROSITE" id="PS50240">
    <property type="entry name" value="TRYPSIN_DOM"/>
    <property type="match status" value="1"/>
</dbReference>
<dbReference type="InterPro" id="IPR036188">
    <property type="entry name" value="FAD/NAD-bd_sf"/>
</dbReference>
<dbReference type="VEuPathDB" id="FungiDB:H310_07881"/>
<dbReference type="Gene3D" id="3.50.50.60">
    <property type="entry name" value="FAD/NAD(P)-binding domain"/>
    <property type="match status" value="1"/>
</dbReference>
<evidence type="ECO:0000256" key="5">
    <source>
        <dbReference type="SAM" id="SignalP"/>
    </source>
</evidence>
<dbReference type="GO" id="GO:0016491">
    <property type="term" value="F:oxidoreductase activity"/>
    <property type="evidence" value="ECO:0007669"/>
    <property type="project" value="InterPro"/>
</dbReference>
<dbReference type="Pfam" id="PF00089">
    <property type="entry name" value="Trypsin"/>
    <property type="match status" value="1"/>
</dbReference>
<evidence type="ECO:0000313" key="7">
    <source>
        <dbReference type="EMBL" id="RHY26878.1"/>
    </source>
</evidence>
<dbReference type="EMBL" id="QUSY01000889">
    <property type="protein sequence ID" value="RHY26878.1"/>
    <property type="molecule type" value="Genomic_DNA"/>
</dbReference>
<organism evidence="7 8">
    <name type="scientific">Aphanomyces invadans</name>
    <dbReference type="NCBI Taxonomy" id="157072"/>
    <lineage>
        <taxon>Eukaryota</taxon>
        <taxon>Sar</taxon>
        <taxon>Stramenopiles</taxon>
        <taxon>Oomycota</taxon>
        <taxon>Saprolegniomycetes</taxon>
        <taxon>Saprolegniales</taxon>
        <taxon>Verrucalvaceae</taxon>
        <taxon>Aphanomyces</taxon>
    </lineage>
</organism>
<evidence type="ECO:0000256" key="2">
    <source>
        <dbReference type="ARBA" id="ARBA00023026"/>
    </source>
</evidence>
<evidence type="ECO:0000313" key="8">
    <source>
        <dbReference type="Proteomes" id="UP000285060"/>
    </source>
</evidence>
<dbReference type="PRINTS" id="PR00419">
    <property type="entry name" value="ADXRDTASE"/>
</dbReference>
<keyword evidence="3" id="KW-1015">Disulfide bond</keyword>
<evidence type="ECO:0000259" key="6">
    <source>
        <dbReference type="PROSITE" id="PS50240"/>
    </source>
</evidence>
<dbReference type="VEuPathDB" id="FungiDB:H310_07880"/>
<dbReference type="PANTHER" id="PTHR24276">
    <property type="entry name" value="POLYSERASE-RELATED"/>
    <property type="match status" value="1"/>
</dbReference>
<dbReference type="InterPro" id="IPR043504">
    <property type="entry name" value="Peptidase_S1_PA_chymotrypsin"/>
</dbReference>
<sequence length="803" mass="88639">MKAFGWLAVGLSVAASAPSPISIGQHDRVVIVGGGPAGVHYASLLVKKGLKKVIVLEALDRVGGKSRTEIDKDGIPHEMGTCYANGIYGPIFDLINQYDPTNEKFVWPVNEPGYVKIMGESIGATDTDPLSNLDYPHYNIRSIALNAPPELQRSANVTQLQDLVRLQIGRYIGLHNAIFGKYPYGLPPPPKDWSVIDMTAMEFLRRNNLMALEGTLRFSLQQQGYGVLETIPAFYMLWWMHPDQFLKKTNVFSFRKGYQSLWTSLHAAHEHDFKTIFLAKAVAVNRGNDRKKPRVTYQTRWGDLGTIVADHVVMAVDLSVNSELVEDLSADEKQLFQTGDYTASTFLTTLIEADPSPVETASVGWFARMQQNGRVSAVRNSRLSYLFTNSTNWGDLIKGRQANLAYQYYDHPLAEVNPADAQAQRDIDLEWAGIHNVEVTTQFHTNYFPRFTQAGLKKGLPWKIWDMQGVATDTFANGLVAATHFQLVIRPATPASERLHCACHATANPLDGKMSYVRPHPDDAYYCHQLEIALLSTTLRTRGAFVIFQFTFAMAKFLALGIVAASAAAQVEVVNSTNVPVSKYPFVATIRATETGPANCVASLFTPKALLTTASCTGGSAVYASIGSNFWEGNKDGERIKIVKQTIHPQYNDTTEEFNLAVLELASESNVAPVKLNWKEDIENELGIVSKLLGFNDDNADGENVLVENHMTMWSNDKCSKAIEYEVLPSNMCVGDAEHDICYGDSAGQPFTVIRDNVEYLAGVAHSWVGCGFEGIPNIISRVSDARDFLEPFLSGTAVKPVC</sequence>
<dbReference type="SMART" id="SM00020">
    <property type="entry name" value="Tryp_SPc"/>
    <property type="match status" value="1"/>
</dbReference>
<dbReference type="Gene3D" id="2.40.10.10">
    <property type="entry name" value="Trypsin-like serine proteases"/>
    <property type="match status" value="1"/>
</dbReference>
<keyword evidence="1 5" id="KW-0732">Signal</keyword>
<feature type="domain" description="Peptidase S1" evidence="6">
    <location>
        <begin position="573"/>
        <end position="795"/>
    </location>
</feature>
<dbReference type="PANTHER" id="PTHR24276:SF98">
    <property type="entry name" value="FI18310P1-RELATED"/>
    <property type="match status" value="1"/>
</dbReference>
<dbReference type="Gene3D" id="1.10.405.20">
    <property type="match status" value="1"/>
</dbReference>
<dbReference type="Pfam" id="PF01593">
    <property type="entry name" value="Amino_oxidase"/>
    <property type="match status" value="1"/>
</dbReference>
<dbReference type="InterPro" id="IPR009003">
    <property type="entry name" value="Peptidase_S1_PA"/>
</dbReference>
<name>A0A418AP38_9STRA</name>
<keyword evidence="2" id="KW-0843">Virulence</keyword>
<evidence type="ECO:0000256" key="1">
    <source>
        <dbReference type="ARBA" id="ARBA00022729"/>
    </source>
</evidence>
<proteinExistence type="predicted"/>
<dbReference type="InterPro" id="IPR050430">
    <property type="entry name" value="Peptidase_S1"/>
</dbReference>
<dbReference type="GO" id="GO:0006508">
    <property type="term" value="P:proteolysis"/>
    <property type="evidence" value="ECO:0007669"/>
    <property type="project" value="InterPro"/>
</dbReference>
<keyword evidence="8" id="KW-1185">Reference proteome</keyword>
<accession>A0A418AP38</accession>
<comment type="caution">
    <text evidence="7">The sequence shown here is derived from an EMBL/GenBank/DDBJ whole genome shotgun (WGS) entry which is preliminary data.</text>
</comment>
<feature type="chain" id="PRO_5019422983" description="Peptidase S1 domain-containing protein" evidence="5">
    <location>
        <begin position="17"/>
        <end position="803"/>
    </location>
</feature>
<evidence type="ECO:0000256" key="3">
    <source>
        <dbReference type="ARBA" id="ARBA00023157"/>
    </source>
</evidence>
<dbReference type="SUPFAM" id="SSF51905">
    <property type="entry name" value="FAD/NAD(P)-binding domain"/>
    <property type="match status" value="1"/>
</dbReference>
<dbReference type="Gene3D" id="3.30.70.1990">
    <property type="match status" value="1"/>
</dbReference>
<reference evidence="7 8" key="1">
    <citation type="submission" date="2018-08" db="EMBL/GenBank/DDBJ databases">
        <title>Aphanomyces genome sequencing and annotation.</title>
        <authorList>
            <person name="Minardi D."/>
            <person name="Oidtmann B."/>
            <person name="Van Der Giezen M."/>
            <person name="Studholme D.J."/>
        </authorList>
    </citation>
    <scope>NUCLEOTIDE SEQUENCE [LARGE SCALE GENOMIC DNA]</scope>
    <source>
        <strain evidence="7 8">NJM0002</strain>
    </source>
</reference>
<dbReference type="SUPFAM" id="SSF50494">
    <property type="entry name" value="Trypsin-like serine proteases"/>
    <property type="match status" value="1"/>
</dbReference>
<dbReference type="GO" id="GO:0004252">
    <property type="term" value="F:serine-type endopeptidase activity"/>
    <property type="evidence" value="ECO:0007669"/>
    <property type="project" value="InterPro"/>
</dbReference>